<dbReference type="AlphaFoldDB" id="A0A7C8UMH4"/>
<dbReference type="EMBL" id="WIWS01000030">
    <property type="protein sequence ID" value="KAF3221169.1"/>
    <property type="molecule type" value="Genomic_DNA"/>
</dbReference>
<evidence type="ECO:0000313" key="3">
    <source>
        <dbReference type="Proteomes" id="UP000472727"/>
    </source>
</evidence>
<proteinExistence type="predicted"/>
<dbReference type="Proteomes" id="UP000472727">
    <property type="component" value="Unassembled WGS sequence"/>
</dbReference>
<evidence type="ECO:0000259" key="1">
    <source>
        <dbReference type="Pfam" id="PF24476"/>
    </source>
</evidence>
<gene>
    <name evidence="2" type="ORF">TWF106_006494</name>
</gene>
<organism evidence="2 3">
    <name type="scientific">Orbilia oligospora</name>
    <name type="common">Nematode-trapping fungus</name>
    <name type="synonym">Arthrobotrys oligospora</name>
    <dbReference type="NCBI Taxonomy" id="2813651"/>
    <lineage>
        <taxon>Eukaryota</taxon>
        <taxon>Fungi</taxon>
        <taxon>Dikarya</taxon>
        <taxon>Ascomycota</taxon>
        <taxon>Pezizomycotina</taxon>
        <taxon>Orbiliomycetes</taxon>
        <taxon>Orbiliales</taxon>
        <taxon>Orbiliaceae</taxon>
        <taxon>Orbilia</taxon>
    </lineage>
</organism>
<accession>A0A7C8UMH4</accession>
<feature type="domain" description="DUF7580" evidence="1">
    <location>
        <begin position="126"/>
        <end position="191"/>
    </location>
</feature>
<sequence length="202" mass="22854">MSWKLVDIAEWLPFRRQVEGMISNMADRVGTNAPHKETEINVQAIRSGNYDSSLQAELLFTKQLDPDQEMPDETMGPALLMLHRAQTDLQVIQKRNCATGESATGGSERLMRGSREKAKILTTCTKLRTYSKNLFRALVRQSSVCDHPESQHEVRLMLPKLEDYIDESVSQLNMFLASPGGKQWHKIKCKTPNIPSIADDQP</sequence>
<dbReference type="InterPro" id="IPR056002">
    <property type="entry name" value="DUF7580"/>
</dbReference>
<dbReference type="Pfam" id="PF24476">
    <property type="entry name" value="DUF7580"/>
    <property type="match status" value="1"/>
</dbReference>
<comment type="caution">
    <text evidence="2">The sequence shown here is derived from an EMBL/GenBank/DDBJ whole genome shotgun (WGS) entry which is preliminary data.</text>
</comment>
<reference evidence="2 3" key="1">
    <citation type="submission" date="2019-06" db="EMBL/GenBank/DDBJ databases">
        <authorList>
            <person name="Palmer J.M."/>
        </authorList>
    </citation>
    <scope>NUCLEOTIDE SEQUENCE [LARGE SCALE GENOMIC DNA]</scope>
    <source>
        <strain evidence="2 3">TWF106</strain>
    </source>
</reference>
<protein>
    <recommendedName>
        <fullName evidence="1">DUF7580 domain-containing protein</fullName>
    </recommendedName>
</protein>
<name>A0A7C8UMH4_ORBOL</name>
<evidence type="ECO:0000313" key="2">
    <source>
        <dbReference type="EMBL" id="KAF3221169.1"/>
    </source>
</evidence>